<comment type="caution">
    <text evidence="1">The sequence shown here is derived from an EMBL/GenBank/DDBJ whole genome shotgun (WGS) entry which is preliminary data.</text>
</comment>
<dbReference type="EMBL" id="JAGGKV010000009">
    <property type="protein sequence ID" value="MBP1964366.1"/>
    <property type="molecule type" value="Genomic_DNA"/>
</dbReference>
<accession>A0ABS4I0B8</accession>
<protein>
    <submittedName>
        <fullName evidence="1">Uncharacterized protein</fullName>
    </submittedName>
</protein>
<reference evidence="1 2" key="1">
    <citation type="submission" date="2021-03" db="EMBL/GenBank/DDBJ databases">
        <title>Genomic Encyclopedia of Type Strains, Phase IV (KMG-IV): sequencing the most valuable type-strain genomes for metagenomic binning, comparative biology and taxonomic classification.</title>
        <authorList>
            <person name="Goeker M."/>
        </authorList>
    </citation>
    <scope>NUCLEOTIDE SEQUENCE [LARGE SCALE GENOMIC DNA]</scope>
    <source>
        <strain evidence="1 2">DSM 24950</strain>
    </source>
</reference>
<evidence type="ECO:0000313" key="2">
    <source>
        <dbReference type="Proteomes" id="UP001519344"/>
    </source>
</evidence>
<name>A0ABS4I0B8_9BACL</name>
<gene>
    <name evidence="1" type="ORF">J2Z65_003589</name>
</gene>
<evidence type="ECO:0000313" key="1">
    <source>
        <dbReference type="EMBL" id="MBP1964366.1"/>
    </source>
</evidence>
<proteinExistence type="predicted"/>
<sequence>MGGTQNGEFASWSLGNVPKYKQRPRYLLLGGRRAEKFAYSLFGALLTFRNRRMRTRMYGGVRRRGLAAPSYSIM</sequence>
<keyword evidence="2" id="KW-1185">Reference proteome</keyword>
<dbReference type="Proteomes" id="UP001519344">
    <property type="component" value="Unassembled WGS sequence"/>
</dbReference>
<organism evidence="1 2">
    <name type="scientific">Paenibacillus aceris</name>
    <dbReference type="NCBI Taxonomy" id="869555"/>
    <lineage>
        <taxon>Bacteria</taxon>
        <taxon>Bacillati</taxon>
        <taxon>Bacillota</taxon>
        <taxon>Bacilli</taxon>
        <taxon>Bacillales</taxon>
        <taxon>Paenibacillaceae</taxon>
        <taxon>Paenibacillus</taxon>
    </lineage>
</organism>